<feature type="compositionally biased region" description="Basic residues" evidence="6">
    <location>
        <begin position="129"/>
        <end position="144"/>
    </location>
</feature>
<dbReference type="SMART" id="SM00537">
    <property type="entry name" value="DCX"/>
    <property type="match status" value="2"/>
</dbReference>
<dbReference type="InterPro" id="IPR036572">
    <property type="entry name" value="Doublecortin_dom_sf"/>
</dbReference>
<feature type="compositionally biased region" description="Low complexity" evidence="6">
    <location>
        <begin position="912"/>
        <end position="930"/>
    </location>
</feature>
<feature type="region of interest" description="Disordered" evidence="6">
    <location>
        <begin position="1146"/>
        <end position="1168"/>
    </location>
</feature>
<dbReference type="PANTHER" id="PTHR23005:SF3">
    <property type="entry name" value="RETINITIS PIGMENTOSA 1-LIKE 1 PROTEIN"/>
    <property type="match status" value="1"/>
</dbReference>
<dbReference type="GO" id="GO:0060041">
    <property type="term" value="P:retina development in camera-type eye"/>
    <property type="evidence" value="ECO:0007669"/>
    <property type="project" value="TreeGrafter"/>
</dbReference>
<feature type="compositionally biased region" description="Basic and acidic residues" evidence="6">
    <location>
        <begin position="1533"/>
        <end position="1549"/>
    </location>
</feature>
<feature type="compositionally biased region" description="Basic and acidic residues" evidence="6">
    <location>
        <begin position="1305"/>
        <end position="1325"/>
    </location>
</feature>
<feature type="compositionally biased region" description="Polar residues" evidence="6">
    <location>
        <begin position="1158"/>
        <end position="1168"/>
    </location>
</feature>
<feature type="compositionally biased region" description="Acidic residues" evidence="6">
    <location>
        <begin position="757"/>
        <end position="767"/>
    </location>
</feature>
<feature type="compositionally biased region" description="Basic and acidic residues" evidence="6">
    <location>
        <begin position="1506"/>
        <end position="1521"/>
    </location>
</feature>
<feature type="compositionally biased region" description="Acidic residues" evidence="6">
    <location>
        <begin position="1423"/>
        <end position="1448"/>
    </location>
</feature>
<reference evidence="9" key="1">
    <citation type="submission" date="2025-08" db="UniProtKB">
        <authorList>
            <consortium name="RefSeq"/>
        </authorList>
    </citation>
    <scope>IDENTIFICATION</scope>
</reference>
<comment type="subcellular location">
    <subcellularLocation>
        <location evidence="1">Cell projection</location>
    </subcellularLocation>
    <subcellularLocation>
        <location evidence="2">Cytoplasm</location>
    </subcellularLocation>
</comment>
<dbReference type="CDD" id="cd17146">
    <property type="entry name" value="DCX1_RP1L1"/>
    <property type="match status" value="1"/>
</dbReference>
<name>A0A6J2VMP0_CHACN</name>
<feature type="compositionally biased region" description="Basic and acidic residues" evidence="6">
    <location>
        <begin position="1772"/>
        <end position="1792"/>
    </location>
</feature>
<feature type="region of interest" description="Disordered" evidence="6">
    <location>
        <begin position="742"/>
        <end position="796"/>
    </location>
</feature>
<keyword evidence="4" id="KW-0677">Repeat</keyword>
<evidence type="ECO:0000256" key="2">
    <source>
        <dbReference type="ARBA" id="ARBA00004496"/>
    </source>
</evidence>
<dbReference type="Pfam" id="PF03607">
    <property type="entry name" value="DCX"/>
    <property type="match status" value="2"/>
</dbReference>
<feature type="compositionally biased region" description="Basic and acidic residues" evidence="6">
    <location>
        <begin position="1377"/>
        <end position="1387"/>
    </location>
</feature>
<feature type="region of interest" description="Disordered" evidence="6">
    <location>
        <begin position="376"/>
        <end position="404"/>
    </location>
</feature>
<dbReference type="InterPro" id="IPR003533">
    <property type="entry name" value="Doublecortin_dom"/>
</dbReference>
<evidence type="ECO:0000256" key="1">
    <source>
        <dbReference type="ARBA" id="ARBA00004316"/>
    </source>
</evidence>
<evidence type="ECO:0000313" key="8">
    <source>
        <dbReference type="Proteomes" id="UP000504632"/>
    </source>
</evidence>
<dbReference type="InParanoid" id="A0A6J2VMP0"/>
<feature type="compositionally biased region" description="Basic and acidic residues" evidence="6">
    <location>
        <begin position="1675"/>
        <end position="1714"/>
    </location>
</feature>
<dbReference type="CTD" id="101882236"/>
<feature type="compositionally biased region" description="Acidic residues" evidence="6">
    <location>
        <begin position="1360"/>
        <end position="1376"/>
    </location>
</feature>
<feature type="compositionally biased region" description="Basic and acidic residues" evidence="6">
    <location>
        <begin position="895"/>
        <end position="909"/>
    </location>
</feature>
<feature type="region of interest" description="Disordered" evidence="6">
    <location>
        <begin position="441"/>
        <end position="473"/>
    </location>
</feature>
<feature type="compositionally biased region" description="Basic and acidic residues" evidence="6">
    <location>
        <begin position="1467"/>
        <end position="1497"/>
    </location>
</feature>
<feature type="compositionally biased region" description="Basic and acidic residues" evidence="6">
    <location>
        <begin position="653"/>
        <end position="665"/>
    </location>
</feature>
<feature type="region of interest" description="Disordered" evidence="6">
    <location>
        <begin position="556"/>
        <end position="682"/>
    </location>
</feature>
<dbReference type="OrthoDB" id="9895813at2759"/>
<feature type="compositionally biased region" description="Polar residues" evidence="6">
    <location>
        <begin position="1717"/>
        <end position="1735"/>
    </location>
</feature>
<feature type="region of interest" description="Disordered" evidence="6">
    <location>
        <begin position="1754"/>
        <end position="1830"/>
    </location>
</feature>
<feature type="compositionally biased region" description="Basic and acidic residues" evidence="6">
    <location>
        <begin position="1635"/>
        <end position="1646"/>
    </location>
</feature>
<evidence type="ECO:0000256" key="5">
    <source>
        <dbReference type="ARBA" id="ARBA00023273"/>
    </source>
</evidence>
<evidence type="ECO:0000256" key="6">
    <source>
        <dbReference type="SAM" id="MobiDB-lite"/>
    </source>
</evidence>
<evidence type="ECO:0000256" key="3">
    <source>
        <dbReference type="ARBA" id="ARBA00022490"/>
    </source>
</evidence>
<feature type="compositionally biased region" description="Acidic residues" evidence="6">
    <location>
        <begin position="1647"/>
        <end position="1660"/>
    </location>
</feature>
<protein>
    <submittedName>
        <fullName evidence="9">Retinitis pigmentosa 1-like 1 protein</fullName>
    </submittedName>
</protein>
<feature type="compositionally biased region" description="Polar residues" evidence="6">
    <location>
        <begin position="1057"/>
        <end position="1067"/>
    </location>
</feature>
<feature type="compositionally biased region" description="Acidic residues" evidence="6">
    <location>
        <begin position="1550"/>
        <end position="1575"/>
    </location>
</feature>
<feature type="domain" description="Doublecortin" evidence="7">
    <location>
        <begin position="161"/>
        <end position="240"/>
    </location>
</feature>
<feature type="compositionally biased region" description="Basic and acidic residues" evidence="6">
    <location>
        <begin position="994"/>
        <end position="1009"/>
    </location>
</feature>
<dbReference type="PANTHER" id="PTHR23005">
    <property type="entry name" value="RETINITIS PIGMENTOSA 1 PROTEIN"/>
    <property type="match status" value="1"/>
</dbReference>
<gene>
    <name evidence="9" type="primary">rp1l1a</name>
</gene>
<dbReference type="CDD" id="cd17148">
    <property type="entry name" value="DCX2_RP1L1"/>
    <property type="match status" value="1"/>
</dbReference>
<keyword evidence="3" id="KW-0963">Cytoplasm</keyword>
<dbReference type="SUPFAM" id="SSF89837">
    <property type="entry name" value="Doublecortin (DC)"/>
    <property type="match status" value="2"/>
</dbReference>
<organism evidence="8 9">
    <name type="scientific">Chanos chanos</name>
    <name type="common">Milkfish</name>
    <name type="synonym">Mugil chanos</name>
    <dbReference type="NCBI Taxonomy" id="29144"/>
    <lineage>
        <taxon>Eukaryota</taxon>
        <taxon>Metazoa</taxon>
        <taxon>Chordata</taxon>
        <taxon>Craniata</taxon>
        <taxon>Vertebrata</taxon>
        <taxon>Euteleostomi</taxon>
        <taxon>Actinopterygii</taxon>
        <taxon>Neopterygii</taxon>
        <taxon>Teleostei</taxon>
        <taxon>Ostariophysi</taxon>
        <taxon>Gonorynchiformes</taxon>
        <taxon>Chanidae</taxon>
        <taxon>Chanos</taxon>
    </lineage>
</organism>
<feature type="compositionally biased region" description="Polar residues" evidence="6">
    <location>
        <begin position="1034"/>
        <end position="1049"/>
    </location>
</feature>
<dbReference type="GO" id="GO:0035082">
    <property type="term" value="P:axoneme assembly"/>
    <property type="evidence" value="ECO:0007669"/>
    <property type="project" value="TreeGrafter"/>
</dbReference>
<keyword evidence="8" id="KW-1185">Reference proteome</keyword>
<feature type="compositionally biased region" description="Polar residues" evidence="6">
    <location>
        <begin position="1793"/>
        <end position="1802"/>
    </location>
</feature>
<feature type="compositionally biased region" description="Basic and acidic residues" evidence="6">
    <location>
        <begin position="625"/>
        <end position="641"/>
    </location>
</feature>
<feature type="compositionally biased region" description="Basic and acidic residues" evidence="6">
    <location>
        <begin position="782"/>
        <end position="795"/>
    </location>
</feature>
<feature type="compositionally biased region" description="Acidic residues" evidence="6">
    <location>
        <begin position="1388"/>
        <end position="1398"/>
    </location>
</feature>
<dbReference type="RefSeq" id="XP_030634220.1">
    <property type="nucleotide sequence ID" value="XM_030778360.1"/>
</dbReference>
<dbReference type="FunFam" id="3.10.20.230:FF:000006">
    <property type="entry name" value="Oxygen-regulated protein 1"/>
    <property type="match status" value="1"/>
</dbReference>
<dbReference type="PROSITE" id="PS50309">
    <property type="entry name" value="DC"/>
    <property type="match status" value="2"/>
</dbReference>
<dbReference type="GO" id="GO:0005930">
    <property type="term" value="C:axoneme"/>
    <property type="evidence" value="ECO:0007669"/>
    <property type="project" value="TreeGrafter"/>
</dbReference>
<evidence type="ECO:0000259" key="7">
    <source>
        <dbReference type="PROSITE" id="PS50309"/>
    </source>
</evidence>
<sequence length="1830" mass="204702">MQTAPALYSNASAQFKNDPQQTVTPLSRFSSNVTSATPAKRITFFKSGDPQFSGVRMAIHKRSFKCFDALLDDLSQKVPLPFGVRTITTPRGTHSIKQLEQLEDGGCYLCSDRRYVKPINIEAAGKRPAVWHHHSHTHNTRRRPSRPDEAPNGHHYHRHPKRIILVKNNDPAVRRSITLSRRTARSLRVFMDEISEIMQCHVRKLYTLEGRKIDSIQSLMQCPNVLVCVGKEPFRPLLMESLRKHSDEKLPGVGSRSRSSICSEGHDSKKNVNFGLETKKSIIHPRSDSSNRSTRFSLSSEKSYQNGLCMTPGQTGCLSTCPHTREIIRNDDIEKRVLVNKDGSLSVEMKVRFRLLNDETLQWSTEIKKSAGSLIDGSSVREGDAPYLQGKTEYSDPESTSPYEAEETLATKLHQRQLEESHCQNCCNHCQEYDIWKNPMHKDHGASKSSSSSASSHKVVQEKSSMDSVRTISRSSEEYTEHIVEKASCFQQTVKEGDTKVEYCSISRCCSRSEVCASSLKSKMKQSTEDKYTRPISVISNSSKVLELLKEDLDDYDDLPPSVSRASLWSQTKRKSGGDSDDGSNKSVKTCTSPAQELNDIEGQAKGPDSLSDSVTSHSLSAADLLRERIGNTRPVSRESKSYVSGKNSTTEQNDKMTFKSDKTSNCKNKKMRASSQNKNEDQFSELIPLALPNASPTEVVKDWLRKIPTDGPMYEMDDEFKENSHDVEPPINAENVTETVQKDSEGASEQVVNIEEPQEEENEESVGDVPKEDNNNAFDETETHTDQPDSDSMHLCRSPKISKREALSKFCHSSVQVMKVLLSPKLDRCNSLPEVSPVYGRKLSTSAKGLLDCLSNLRLIDSDPTNPKDDKYNEIMNILQSLWLCEPVEGMEDKGQKKDLHSAEDEFNPRSSSGVDVGSGSADSGKSSVNDGVEKMEIAQNRIAPIAEQEPPLQEQEEDEDNENKDNHSGASSKRAESSESSHIPSDPATPDIAERVKSSPENEKSDDGVPTSDEMTQSSENPKGETEIDASLSKSSGNDSNVLNTPPATEMTVPEDTNSETSPSVQRAPLTKRVSQDPDPVWVLGLLKKLENQFMTHYANAMAEFKVRWDLEDNEMLDTMIRELKEEVRKRIQTSINRELQKIRSRAGRPPKPPVNTLSRESTAQTELRRRRLKIMHNQSINPSLSRSNYTGSVTDFSDQRSDDEYCPCETCMKKKMASRTVQRAEALCSAPVLMDFDLRKILQMKKDPPLSVPVAPKLEEERSCPNQTRKEENVDLDMVHEEAQEENDEIKNCSSMLIEDHRDASRQDDEHFERKHDTDKGMFSENGTTETEKPTDKATAEKDGDGAEREIVKCENPMEEESAEEERAEDEETIVEKTQDRTEEASGESEAEDGNSEERESVEKEALQNTTKGKKRGGDEEIGDEEKTEEEGVLEGETGGEEEATEQGSINNAHAEGGEMAEGETAKEIGGEGERTTEVTHKEKTADGENVEDKGETEEYEEKEIKEDTVEDRETGKEGEEESDEGGVEVSKEGRANNTSDDRPADGDEMADTVENENPDMDETANEAEEEDTPNKNCVDQNRDTSAEGEDEDDDAGDDEMANTKTENEAVRVCLTETRETNGQEEDSTSSEVREVAKLRDYEEKDGEVAEVEDSETDERQKNDTDGENMDEVVKLGEGEVQETPEKKRANEEDKHTSSDEDAVEESKTENETLDNVLNKQITRTSIESQPGSLEYSKDLTVTAKLQEIHSFMESNESQGENVISTLSHSKEKRNESSRHGRKADKDSTSEVTELQVTSKGRKRLSGRANKQQRPNKGGIRVNDLEF</sequence>
<dbReference type="Proteomes" id="UP000504632">
    <property type="component" value="Chromosome 1"/>
</dbReference>
<feature type="compositionally biased region" description="Polar residues" evidence="6">
    <location>
        <begin position="585"/>
        <end position="596"/>
    </location>
</feature>
<proteinExistence type="predicted"/>
<dbReference type="GO" id="GO:0035556">
    <property type="term" value="P:intracellular signal transduction"/>
    <property type="evidence" value="ECO:0007669"/>
    <property type="project" value="InterPro"/>
</dbReference>
<feature type="compositionally biased region" description="Low complexity" evidence="6">
    <location>
        <begin position="609"/>
        <end position="621"/>
    </location>
</feature>
<dbReference type="GeneID" id="115815065"/>
<feature type="compositionally biased region" description="Basic and acidic residues" evidence="6">
    <location>
        <begin position="965"/>
        <end position="981"/>
    </location>
</feature>
<feature type="compositionally biased region" description="Basic and acidic residues" evidence="6">
    <location>
        <begin position="1399"/>
        <end position="1409"/>
    </location>
</feature>
<keyword evidence="5" id="KW-0966">Cell projection</keyword>
<dbReference type="GO" id="GO:0042461">
    <property type="term" value="P:photoreceptor cell development"/>
    <property type="evidence" value="ECO:0007669"/>
    <property type="project" value="TreeGrafter"/>
</dbReference>
<dbReference type="Gene3D" id="3.10.20.230">
    <property type="entry name" value="Doublecortin domain"/>
    <property type="match status" value="2"/>
</dbReference>
<feature type="compositionally biased region" description="Acidic residues" evidence="6">
    <location>
        <begin position="1590"/>
        <end position="1604"/>
    </location>
</feature>
<evidence type="ECO:0000256" key="4">
    <source>
        <dbReference type="ARBA" id="ARBA00022737"/>
    </source>
</evidence>
<feature type="region of interest" description="Disordered" evidence="6">
    <location>
        <begin position="127"/>
        <end position="158"/>
    </location>
</feature>
<feature type="domain" description="Doublecortin" evidence="7">
    <location>
        <begin position="40"/>
        <end position="122"/>
    </location>
</feature>
<feature type="compositionally biased region" description="Polar residues" evidence="6">
    <location>
        <begin position="1756"/>
        <end position="1771"/>
    </location>
</feature>
<accession>A0A6J2VMP0</accession>
<evidence type="ECO:0000313" key="9">
    <source>
        <dbReference type="RefSeq" id="XP_030634220.1"/>
    </source>
</evidence>
<feature type="region of interest" description="Disordered" evidence="6">
    <location>
        <begin position="895"/>
        <end position="1077"/>
    </location>
</feature>
<feature type="compositionally biased region" description="Polar residues" evidence="6">
    <location>
        <begin position="642"/>
        <end position="652"/>
    </location>
</feature>
<feature type="compositionally biased region" description="Low complexity" evidence="6">
    <location>
        <begin position="447"/>
        <end position="456"/>
    </location>
</feature>
<feature type="region of interest" description="Disordered" evidence="6">
    <location>
        <begin position="1305"/>
        <end position="1738"/>
    </location>
</feature>
<feature type="compositionally biased region" description="Basic and acidic residues" evidence="6">
    <location>
        <begin position="1333"/>
        <end position="1356"/>
    </location>
</feature>